<dbReference type="EMBL" id="ML120516">
    <property type="protein sequence ID" value="RPA90709.1"/>
    <property type="molecule type" value="Genomic_DNA"/>
</dbReference>
<evidence type="ECO:0000313" key="2">
    <source>
        <dbReference type="Proteomes" id="UP000276215"/>
    </source>
</evidence>
<dbReference type="Proteomes" id="UP000276215">
    <property type="component" value="Unassembled WGS sequence"/>
</dbReference>
<keyword evidence="2" id="KW-1185">Reference proteome</keyword>
<protein>
    <submittedName>
        <fullName evidence="1">Uncharacterized protein</fullName>
    </submittedName>
</protein>
<sequence>MPSCWLRCLSFTFVRFNDVLTFSSFYHNMDKRASKLGKPPLEYLNNAKVERQNLQNKWNKVNNWKVLSVESHRRSLRMDACYFSTFPIMSLLSY</sequence>
<reference evidence="1 2" key="1">
    <citation type="journal article" date="2018" name="Nat. Ecol. Evol.">
        <title>Pezizomycetes genomes reveal the molecular basis of ectomycorrhizal truffle lifestyle.</title>
        <authorList>
            <person name="Murat C."/>
            <person name="Payen T."/>
            <person name="Noel B."/>
            <person name="Kuo A."/>
            <person name="Morin E."/>
            <person name="Chen J."/>
            <person name="Kohler A."/>
            <person name="Krizsan K."/>
            <person name="Balestrini R."/>
            <person name="Da Silva C."/>
            <person name="Montanini B."/>
            <person name="Hainaut M."/>
            <person name="Levati E."/>
            <person name="Barry K.W."/>
            <person name="Belfiori B."/>
            <person name="Cichocki N."/>
            <person name="Clum A."/>
            <person name="Dockter R.B."/>
            <person name="Fauchery L."/>
            <person name="Guy J."/>
            <person name="Iotti M."/>
            <person name="Le Tacon F."/>
            <person name="Lindquist E.A."/>
            <person name="Lipzen A."/>
            <person name="Malagnac F."/>
            <person name="Mello A."/>
            <person name="Molinier V."/>
            <person name="Miyauchi S."/>
            <person name="Poulain J."/>
            <person name="Riccioni C."/>
            <person name="Rubini A."/>
            <person name="Sitrit Y."/>
            <person name="Splivallo R."/>
            <person name="Traeger S."/>
            <person name="Wang M."/>
            <person name="Zifcakova L."/>
            <person name="Wipf D."/>
            <person name="Zambonelli A."/>
            <person name="Paolocci F."/>
            <person name="Nowrousian M."/>
            <person name="Ottonello S."/>
            <person name="Baldrian P."/>
            <person name="Spatafora J.W."/>
            <person name="Henrissat B."/>
            <person name="Nagy L.G."/>
            <person name="Aury J.M."/>
            <person name="Wincker P."/>
            <person name="Grigoriev I.V."/>
            <person name="Bonfante P."/>
            <person name="Martin F.M."/>
        </authorList>
    </citation>
    <scope>NUCLEOTIDE SEQUENCE [LARGE SCALE GENOMIC DNA]</scope>
    <source>
        <strain evidence="1 2">120613-1</strain>
    </source>
</reference>
<evidence type="ECO:0000313" key="1">
    <source>
        <dbReference type="EMBL" id="RPA90709.1"/>
    </source>
</evidence>
<organism evidence="1 2">
    <name type="scientific">Choiromyces venosus 120613-1</name>
    <dbReference type="NCBI Taxonomy" id="1336337"/>
    <lineage>
        <taxon>Eukaryota</taxon>
        <taxon>Fungi</taxon>
        <taxon>Dikarya</taxon>
        <taxon>Ascomycota</taxon>
        <taxon>Pezizomycotina</taxon>
        <taxon>Pezizomycetes</taxon>
        <taxon>Pezizales</taxon>
        <taxon>Tuberaceae</taxon>
        <taxon>Choiromyces</taxon>
    </lineage>
</organism>
<name>A0A3N4IXK4_9PEZI</name>
<proteinExistence type="predicted"/>
<gene>
    <name evidence="1" type="ORF">L873DRAFT_1820632</name>
</gene>
<dbReference type="AlphaFoldDB" id="A0A3N4IXK4"/>
<accession>A0A3N4IXK4</accession>